<reference evidence="6" key="1">
    <citation type="submission" date="2021-02" db="EMBL/GenBank/DDBJ databases">
        <authorList>
            <person name="Nowell W R."/>
        </authorList>
    </citation>
    <scope>NUCLEOTIDE SEQUENCE</scope>
</reference>
<dbReference type="InterPro" id="IPR045180">
    <property type="entry name" value="La_dom_prot"/>
</dbReference>
<evidence type="ECO:0000259" key="5">
    <source>
        <dbReference type="PROSITE" id="PS50961"/>
    </source>
</evidence>
<evidence type="ECO:0000256" key="2">
    <source>
        <dbReference type="ARBA" id="ARBA00022884"/>
    </source>
</evidence>
<dbReference type="GO" id="GO:0006396">
    <property type="term" value="P:RNA processing"/>
    <property type="evidence" value="ECO:0007669"/>
    <property type="project" value="InterPro"/>
</dbReference>
<dbReference type="GO" id="GO:0045727">
    <property type="term" value="P:positive regulation of translation"/>
    <property type="evidence" value="ECO:0007669"/>
    <property type="project" value="TreeGrafter"/>
</dbReference>
<organism evidence="6 7">
    <name type="scientific">Adineta steineri</name>
    <dbReference type="NCBI Taxonomy" id="433720"/>
    <lineage>
        <taxon>Eukaryota</taxon>
        <taxon>Metazoa</taxon>
        <taxon>Spiralia</taxon>
        <taxon>Gnathifera</taxon>
        <taxon>Rotifera</taxon>
        <taxon>Eurotatoria</taxon>
        <taxon>Bdelloidea</taxon>
        <taxon>Adinetida</taxon>
        <taxon>Adinetidae</taxon>
        <taxon>Adineta</taxon>
    </lineage>
</organism>
<dbReference type="InterPro" id="IPR036390">
    <property type="entry name" value="WH_DNA-bd_sf"/>
</dbReference>
<sequence>ADEDNHMTTISQSIASNELEKQIIRQIEYYFSDVNMTRDRFLKNELCKDDGWRPLSMLTTFKRLQSLTTDFKIIMNSLKKSLSGLLQ</sequence>
<dbReference type="GO" id="GO:0003723">
    <property type="term" value="F:RNA binding"/>
    <property type="evidence" value="ECO:0007669"/>
    <property type="project" value="UniProtKB-UniRule"/>
</dbReference>
<evidence type="ECO:0000256" key="3">
    <source>
        <dbReference type="ARBA" id="ARBA00023242"/>
    </source>
</evidence>
<evidence type="ECO:0000256" key="1">
    <source>
        <dbReference type="ARBA" id="ARBA00004123"/>
    </source>
</evidence>
<comment type="subcellular location">
    <subcellularLocation>
        <location evidence="1">Nucleus</location>
    </subcellularLocation>
</comment>
<dbReference type="SMART" id="SM00715">
    <property type="entry name" value="LA"/>
    <property type="match status" value="1"/>
</dbReference>
<proteinExistence type="predicted"/>
<dbReference type="GO" id="GO:0005634">
    <property type="term" value="C:nucleus"/>
    <property type="evidence" value="ECO:0007669"/>
    <property type="project" value="UniProtKB-SubCell"/>
</dbReference>
<feature type="non-terminal residue" evidence="6">
    <location>
        <position position="1"/>
    </location>
</feature>
<dbReference type="PRINTS" id="PR00302">
    <property type="entry name" value="LUPUSLA"/>
</dbReference>
<dbReference type="InterPro" id="IPR006630">
    <property type="entry name" value="La_HTH"/>
</dbReference>
<dbReference type="PANTHER" id="PTHR22792:SF166">
    <property type="entry name" value="LUPUS LA PROTEIN HOMOLOG"/>
    <property type="match status" value="1"/>
</dbReference>
<keyword evidence="2 4" id="KW-0694">RNA-binding</keyword>
<dbReference type="PROSITE" id="PS50961">
    <property type="entry name" value="HTH_LA"/>
    <property type="match status" value="1"/>
</dbReference>
<dbReference type="Gene3D" id="1.10.10.10">
    <property type="entry name" value="Winged helix-like DNA-binding domain superfamily/Winged helix DNA-binding domain"/>
    <property type="match status" value="1"/>
</dbReference>
<feature type="non-terminal residue" evidence="6">
    <location>
        <position position="87"/>
    </location>
</feature>
<keyword evidence="3" id="KW-0539">Nucleus</keyword>
<dbReference type="GO" id="GO:0010494">
    <property type="term" value="C:cytoplasmic stress granule"/>
    <property type="evidence" value="ECO:0007669"/>
    <property type="project" value="TreeGrafter"/>
</dbReference>
<dbReference type="InterPro" id="IPR036388">
    <property type="entry name" value="WH-like_DNA-bd_sf"/>
</dbReference>
<evidence type="ECO:0000313" key="7">
    <source>
        <dbReference type="Proteomes" id="UP000663868"/>
    </source>
</evidence>
<protein>
    <recommendedName>
        <fullName evidence="5">HTH La-type RNA-binding domain-containing protein</fullName>
    </recommendedName>
</protein>
<evidence type="ECO:0000256" key="4">
    <source>
        <dbReference type="PROSITE-ProRule" id="PRU00332"/>
    </source>
</evidence>
<dbReference type="Pfam" id="PF05383">
    <property type="entry name" value="La"/>
    <property type="match status" value="1"/>
</dbReference>
<dbReference type="GO" id="GO:0005829">
    <property type="term" value="C:cytosol"/>
    <property type="evidence" value="ECO:0007669"/>
    <property type="project" value="TreeGrafter"/>
</dbReference>
<feature type="domain" description="HTH La-type RNA-binding" evidence="5">
    <location>
        <begin position="13"/>
        <end position="87"/>
    </location>
</feature>
<comment type="caution">
    <text evidence="6">The sequence shown here is derived from an EMBL/GenBank/DDBJ whole genome shotgun (WGS) entry which is preliminary data.</text>
</comment>
<evidence type="ECO:0000313" key="6">
    <source>
        <dbReference type="EMBL" id="CAF4355913.1"/>
    </source>
</evidence>
<gene>
    <name evidence="6" type="ORF">KXQ929_LOCUS48538</name>
</gene>
<accession>A0A820LFS6</accession>
<name>A0A820LFS6_9BILA</name>
<dbReference type="AlphaFoldDB" id="A0A820LFS6"/>
<dbReference type="PANTHER" id="PTHR22792">
    <property type="entry name" value="LUPUS LA PROTEIN-RELATED"/>
    <property type="match status" value="1"/>
</dbReference>
<dbReference type="InterPro" id="IPR002344">
    <property type="entry name" value="Lupus_La"/>
</dbReference>
<dbReference type="SUPFAM" id="SSF46785">
    <property type="entry name" value="Winged helix' DNA-binding domain"/>
    <property type="match status" value="1"/>
</dbReference>
<dbReference type="Proteomes" id="UP000663868">
    <property type="component" value="Unassembled WGS sequence"/>
</dbReference>
<dbReference type="EMBL" id="CAJOBB010019188">
    <property type="protein sequence ID" value="CAF4355913.1"/>
    <property type="molecule type" value="Genomic_DNA"/>
</dbReference>
<dbReference type="GO" id="GO:1990904">
    <property type="term" value="C:ribonucleoprotein complex"/>
    <property type="evidence" value="ECO:0007669"/>
    <property type="project" value="InterPro"/>
</dbReference>